<evidence type="ECO:0000313" key="3">
    <source>
        <dbReference type="Proteomes" id="UP000005143"/>
    </source>
</evidence>
<evidence type="ECO:0000313" key="2">
    <source>
        <dbReference type="EMBL" id="EHN09399.1"/>
    </source>
</evidence>
<organism evidence="2 3">
    <name type="scientific">Patulibacter medicamentivorans</name>
    <dbReference type="NCBI Taxonomy" id="1097667"/>
    <lineage>
        <taxon>Bacteria</taxon>
        <taxon>Bacillati</taxon>
        <taxon>Actinomycetota</taxon>
        <taxon>Thermoleophilia</taxon>
        <taxon>Solirubrobacterales</taxon>
        <taxon>Patulibacteraceae</taxon>
        <taxon>Patulibacter</taxon>
    </lineage>
</organism>
<proteinExistence type="predicted"/>
<accession>H0EA59</accession>
<dbReference type="AlphaFoldDB" id="H0EA59"/>
<keyword evidence="3" id="KW-1185">Reference proteome</keyword>
<sequence>MGQATSAVAAARQAGRDDETTAREVVAALTKDTPASNFAVGTLLQSFELVIVTGSDTVGAPGAVVARALPGTADAFEVVGHYVDLSFGHASGRRWTKRVAVSGIAAPSGASDGGESA</sequence>
<gene>
    <name evidence="2" type="ORF">PAI11_37330</name>
</gene>
<comment type="caution">
    <text evidence="2">The sequence shown here is derived from an EMBL/GenBank/DDBJ whole genome shotgun (WGS) entry which is preliminary data.</text>
</comment>
<feature type="compositionally biased region" description="Low complexity" evidence="1">
    <location>
        <begin position="1"/>
        <end position="13"/>
    </location>
</feature>
<reference evidence="2 3" key="1">
    <citation type="journal article" date="2013" name="Biodegradation">
        <title>Quantitative proteomic analysis of ibuprofen-degrading Patulibacter sp. strain I11.</title>
        <authorList>
            <person name="Almeida B."/>
            <person name="Kjeldal H."/>
            <person name="Lolas I."/>
            <person name="Knudsen A.D."/>
            <person name="Carvalho G."/>
            <person name="Nielsen K.L."/>
            <person name="Barreto Crespo M.T."/>
            <person name="Stensballe A."/>
            <person name="Nielsen J.L."/>
        </authorList>
    </citation>
    <scope>NUCLEOTIDE SEQUENCE [LARGE SCALE GENOMIC DNA]</scope>
    <source>
        <strain evidence="2 3">I11</strain>
    </source>
</reference>
<name>H0EA59_9ACTN</name>
<protein>
    <submittedName>
        <fullName evidence="2">Uncharacterized protein</fullName>
    </submittedName>
</protein>
<feature type="region of interest" description="Disordered" evidence="1">
    <location>
        <begin position="1"/>
        <end position="21"/>
    </location>
</feature>
<evidence type="ECO:0000256" key="1">
    <source>
        <dbReference type="SAM" id="MobiDB-lite"/>
    </source>
</evidence>
<dbReference type="EMBL" id="AGUD01000292">
    <property type="protein sequence ID" value="EHN09399.1"/>
    <property type="molecule type" value="Genomic_DNA"/>
</dbReference>
<dbReference type="Proteomes" id="UP000005143">
    <property type="component" value="Unassembled WGS sequence"/>
</dbReference>